<dbReference type="eggNOG" id="COG0350">
    <property type="taxonomic scope" value="Bacteria"/>
</dbReference>
<keyword evidence="7 9" id="KW-0234">DNA repair</keyword>
<evidence type="ECO:0000256" key="7">
    <source>
        <dbReference type="ARBA" id="ARBA00023204"/>
    </source>
</evidence>
<protein>
    <recommendedName>
        <fullName evidence="9">Methylated-DNA--protein-cysteine methyltransferase</fullName>
        <ecNumber evidence="9">2.1.1.63</ecNumber>
    </recommendedName>
    <alternativeName>
        <fullName evidence="9">6-O-methylguanine-DNA methyltransferase</fullName>
        <shortName evidence="9">MGMT</shortName>
    </alternativeName>
    <alternativeName>
        <fullName evidence="9">O-6-methylguanine-DNA-alkyltransferase</fullName>
    </alternativeName>
</protein>
<dbReference type="CDD" id="cd06445">
    <property type="entry name" value="ATase"/>
    <property type="match status" value="1"/>
</dbReference>
<evidence type="ECO:0000256" key="5">
    <source>
        <dbReference type="ARBA" id="ARBA00022679"/>
    </source>
</evidence>
<comment type="miscellaneous">
    <text evidence="9">This enzyme catalyzes only one turnover and therefore is not strictly catalytic. According to one definition, an enzyme is a biocatalyst that acts repeatedly and over many reaction cycles.</text>
</comment>
<comment type="function">
    <text evidence="9">Involved in the cellular defense against the biological effects of O6-methylguanine (O6-MeG) and O4-methylthymine (O4-MeT) in DNA. Repairs the methylated nucleobase in DNA by stoichiometrically transferring the methyl group to a cysteine residue in the enzyme. This is a suicide reaction: the enzyme is irreversibly inactivated.</text>
</comment>
<keyword evidence="6 9" id="KW-0227">DNA damage</keyword>
<evidence type="ECO:0000256" key="6">
    <source>
        <dbReference type="ARBA" id="ARBA00022763"/>
    </source>
</evidence>
<sequence>MLYCQTIPSPVGLLTVAEENGRIVFIKFGKKPSGTPVDRETPLIAEAVRQLAAYFDGRLKTFDLPLEMSGTPFRMKTWEALKTIPYGETRSYGDIARQIGCPKAFRAVGMANHHNPISIVVPCHRVIGSDGSLTGYGGGLPVKVRLLELEKRYR</sequence>
<dbReference type="Pfam" id="PF01035">
    <property type="entry name" value="DNA_binding_1"/>
    <property type="match status" value="1"/>
</dbReference>
<keyword evidence="4 9" id="KW-0489">Methyltransferase</keyword>
<dbReference type="Gene3D" id="1.10.10.10">
    <property type="entry name" value="Winged helix-like DNA-binding domain superfamily/Winged helix DNA-binding domain"/>
    <property type="match status" value="1"/>
</dbReference>
<evidence type="ECO:0000256" key="1">
    <source>
        <dbReference type="ARBA" id="ARBA00001286"/>
    </source>
</evidence>
<dbReference type="HOGENOM" id="CLU_000445_52_2_4"/>
<feature type="domain" description="Methylated-DNA-[protein]-cysteine S-methyltransferase DNA binding" evidence="10">
    <location>
        <begin position="72"/>
        <end position="151"/>
    </location>
</feature>
<evidence type="ECO:0000313" key="12">
    <source>
        <dbReference type="EMBL" id="EEO27555.1"/>
    </source>
</evidence>
<gene>
    <name evidence="12" type="ORF">OFAG_00708</name>
</gene>
<dbReference type="InterPro" id="IPR023546">
    <property type="entry name" value="MGMT"/>
</dbReference>
<dbReference type="PROSITE" id="PS00374">
    <property type="entry name" value="MGMT"/>
    <property type="match status" value="1"/>
</dbReference>
<dbReference type="EMBL" id="ACDP02000023">
    <property type="protein sequence ID" value="EEO27555.1"/>
    <property type="molecule type" value="Genomic_DNA"/>
</dbReference>
<dbReference type="InterPro" id="IPR036217">
    <property type="entry name" value="MethylDNA_cys_MeTrfase_DNAb"/>
</dbReference>
<dbReference type="GO" id="GO:0005737">
    <property type="term" value="C:cytoplasm"/>
    <property type="evidence" value="ECO:0007669"/>
    <property type="project" value="UniProtKB-SubCell"/>
</dbReference>
<reference evidence="12" key="1">
    <citation type="submission" date="2011-10" db="EMBL/GenBank/DDBJ databases">
        <title>The Genome Sequence of Oxalobacter formigenes HOxBLS.</title>
        <authorList>
            <consortium name="The Broad Institute Genome Sequencing Platform"/>
            <person name="Earl A."/>
            <person name="Ward D."/>
            <person name="Feldgarden M."/>
            <person name="Gevers D."/>
            <person name="Allison M.J."/>
            <person name="Humphrey S."/>
            <person name="Young S.K."/>
            <person name="Zeng Q."/>
            <person name="Gargeya S."/>
            <person name="Fitzgerald M."/>
            <person name="Haas B."/>
            <person name="Abouelleil A."/>
            <person name="Alvarado L."/>
            <person name="Arachchi H.M."/>
            <person name="Berlin A."/>
            <person name="Brown A."/>
            <person name="Chapman S.B."/>
            <person name="Chen Z."/>
            <person name="Dunbar C."/>
            <person name="Freedman E."/>
            <person name="Gearin G."/>
            <person name="Goldberg J."/>
            <person name="Griggs A."/>
            <person name="Gujja S."/>
            <person name="Heiman D."/>
            <person name="Howarth C."/>
            <person name="Larson L."/>
            <person name="Lui A."/>
            <person name="MacDonald P.J.P."/>
            <person name="Montmayeur A."/>
            <person name="Murphy C."/>
            <person name="Neiman D."/>
            <person name="Pearson M."/>
            <person name="Priest M."/>
            <person name="Roberts A."/>
            <person name="Saif S."/>
            <person name="Shea T."/>
            <person name="Shenoy N."/>
            <person name="Sisk P."/>
            <person name="Stolte C."/>
            <person name="Sykes S."/>
            <person name="Wortman J."/>
            <person name="Nusbaum C."/>
            <person name="Birren B."/>
        </authorList>
    </citation>
    <scope>NUCLEOTIDE SEQUENCE [LARGE SCALE GENOMIC DNA]</scope>
    <source>
        <strain evidence="12">HOxBLS</strain>
    </source>
</reference>
<feature type="active site" description="Nucleophile; methyl group acceptor" evidence="9">
    <location>
        <position position="123"/>
    </location>
</feature>
<dbReference type="Proteomes" id="UP000003973">
    <property type="component" value="Unassembled WGS sequence"/>
</dbReference>
<dbReference type="FunFam" id="1.10.10.10:FF:000214">
    <property type="entry name" value="Methylated-DNA--protein-cysteine methyltransferase"/>
    <property type="match status" value="1"/>
</dbReference>
<dbReference type="PANTHER" id="PTHR10815">
    <property type="entry name" value="METHYLATED-DNA--PROTEIN-CYSTEINE METHYLTRANSFERASE"/>
    <property type="match status" value="1"/>
</dbReference>
<evidence type="ECO:0000256" key="3">
    <source>
        <dbReference type="ARBA" id="ARBA00022490"/>
    </source>
</evidence>
<dbReference type="InterPro" id="IPR008332">
    <property type="entry name" value="MethylG_MeTrfase_N"/>
</dbReference>
<dbReference type="Gene3D" id="3.30.160.70">
    <property type="entry name" value="Methylated DNA-protein cysteine methyltransferase domain"/>
    <property type="match status" value="1"/>
</dbReference>
<keyword evidence="5 9" id="KW-0808">Transferase</keyword>
<dbReference type="Pfam" id="PF02870">
    <property type="entry name" value="Methyltransf_1N"/>
    <property type="match status" value="1"/>
</dbReference>
<proteinExistence type="inferred from homology"/>
<keyword evidence="3 9" id="KW-0963">Cytoplasm</keyword>
<name>C3X2W9_9BURK</name>
<dbReference type="RefSeq" id="WP_005876620.1">
    <property type="nucleotide sequence ID" value="NZ_CABMNL010000001.1"/>
</dbReference>
<keyword evidence="13" id="KW-1185">Reference proteome</keyword>
<dbReference type="InterPro" id="IPR036388">
    <property type="entry name" value="WH-like_DNA-bd_sf"/>
</dbReference>
<evidence type="ECO:0000259" key="10">
    <source>
        <dbReference type="Pfam" id="PF01035"/>
    </source>
</evidence>
<dbReference type="InterPro" id="IPR036631">
    <property type="entry name" value="MGMT_N_sf"/>
</dbReference>
<accession>C3X2W9</accession>
<dbReference type="SUPFAM" id="SSF53155">
    <property type="entry name" value="Methylated DNA-protein cysteine methyltransferase domain"/>
    <property type="match status" value="1"/>
</dbReference>
<comment type="subcellular location">
    <subcellularLocation>
        <location evidence="9">Cytoplasm</location>
    </subcellularLocation>
</comment>
<evidence type="ECO:0000256" key="2">
    <source>
        <dbReference type="ARBA" id="ARBA00008711"/>
    </source>
</evidence>
<evidence type="ECO:0000256" key="9">
    <source>
        <dbReference type="HAMAP-Rule" id="MF_00772"/>
    </source>
</evidence>
<dbReference type="HAMAP" id="MF_00772">
    <property type="entry name" value="OGT"/>
    <property type="match status" value="1"/>
</dbReference>
<dbReference type="InterPro" id="IPR014048">
    <property type="entry name" value="MethylDNA_cys_MeTrfase_DNA-bd"/>
</dbReference>
<evidence type="ECO:0000256" key="8">
    <source>
        <dbReference type="ARBA" id="ARBA00049348"/>
    </source>
</evidence>
<dbReference type="GO" id="GO:0003908">
    <property type="term" value="F:methylated-DNA-[protein]-cysteine S-methyltransferase activity"/>
    <property type="evidence" value="ECO:0007669"/>
    <property type="project" value="UniProtKB-UniRule"/>
</dbReference>
<evidence type="ECO:0000313" key="13">
    <source>
        <dbReference type="Proteomes" id="UP000003973"/>
    </source>
</evidence>
<feature type="domain" description="Methylguanine DNA methyltransferase ribonuclease-like" evidence="11">
    <location>
        <begin position="2"/>
        <end position="67"/>
    </location>
</feature>
<dbReference type="InterPro" id="IPR001497">
    <property type="entry name" value="MethylDNA_cys_MeTrfase_AS"/>
</dbReference>
<evidence type="ECO:0000259" key="11">
    <source>
        <dbReference type="Pfam" id="PF02870"/>
    </source>
</evidence>
<comment type="catalytic activity">
    <reaction evidence="1 9">
        <text>a 4-O-methyl-thymidine in DNA + L-cysteinyl-[protein] = a thymidine in DNA + S-methyl-L-cysteinyl-[protein]</text>
        <dbReference type="Rhea" id="RHEA:53428"/>
        <dbReference type="Rhea" id="RHEA-COMP:10131"/>
        <dbReference type="Rhea" id="RHEA-COMP:10132"/>
        <dbReference type="Rhea" id="RHEA-COMP:13555"/>
        <dbReference type="Rhea" id="RHEA-COMP:13556"/>
        <dbReference type="ChEBI" id="CHEBI:29950"/>
        <dbReference type="ChEBI" id="CHEBI:82612"/>
        <dbReference type="ChEBI" id="CHEBI:137386"/>
        <dbReference type="ChEBI" id="CHEBI:137387"/>
        <dbReference type="EC" id="2.1.1.63"/>
    </reaction>
</comment>
<comment type="similarity">
    <text evidence="2 9">Belongs to the MGMT family.</text>
</comment>
<dbReference type="AlphaFoldDB" id="C3X2W9"/>
<dbReference type="GO" id="GO:0032259">
    <property type="term" value="P:methylation"/>
    <property type="evidence" value="ECO:0007669"/>
    <property type="project" value="UniProtKB-KW"/>
</dbReference>
<dbReference type="SUPFAM" id="SSF46767">
    <property type="entry name" value="Methylated DNA-protein cysteine methyltransferase, C-terminal domain"/>
    <property type="match status" value="1"/>
</dbReference>
<dbReference type="GO" id="GO:0006307">
    <property type="term" value="P:DNA alkylation repair"/>
    <property type="evidence" value="ECO:0007669"/>
    <property type="project" value="UniProtKB-UniRule"/>
</dbReference>
<comment type="catalytic activity">
    <reaction evidence="8 9">
        <text>a 6-O-methyl-2'-deoxyguanosine in DNA + L-cysteinyl-[protein] = S-methyl-L-cysteinyl-[protein] + a 2'-deoxyguanosine in DNA</text>
        <dbReference type="Rhea" id="RHEA:24000"/>
        <dbReference type="Rhea" id="RHEA-COMP:10131"/>
        <dbReference type="Rhea" id="RHEA-COMP:10132"/>
        <dbReference type="Rhea" id="RHEA-COMP:11367"/>
        <dbReference type="Rhea" id="RHEA-COMP:11368"/>
        <dbReference type="ChEBI" id="CHEBI:29950"/>
        <dbReference type="ChEBI" id="CHEBI:82612"/>
        <dbReference type="ChEBI" id="CHEBI:85445"/>
        <dbReference type="ChEBI" id="CHEBI:85448"/>
        <dbReference type="EC" id="2.1.1.63"/>
    </reaction>
</comment>
<comment type="caution">
    <text evidence="12">The sequence shown here is derived from an EMBL/GenBank/DDBJ whole genome shotgun (WGS) entry which is preliminary data.</text>
</comment>
<organism evidence="12 13">
    <name type="scientific">Oxalobacter paraformigenes</name>
    <dbReference type="NCBI Taxonomy" id="556268"/>
    <lineage>
        <taxon>Bacteria</taxon>
        <taxon>Pseudomonadati</taxon>
        <taxon>Pseudomonadota</taxon>
        <taxon>Betaproteobacteria</taxon>
        <taxon>Burkholderiales</taxon>
        <taxon>Oxalobacteraceae</taxon>
        <taxon>Oxalobacter</taxon>
    </lineage>
</organism>
<dbReference type="PANTHER" id="PTHR10815:SF5">
    <property type="entry name" value="METHYLATED-DNA--PROTEIN-CYSTEINE METHYLTRANSFERASE"/>
    <property type="match status" value="1"/>
</dbReference>
<dbReference type="EC" id="2.1.1.63" evidence="9"/>
<dbReference type="NCBIfam" id="TIGR00589">
    <property type="entry name" value="ogt"/>
    <property type="match status" value="1"/>
</dbReference>
<evidence type="ECO:0000256" key="4">
    <source>
        <dbReference type="ARBA" id="ARBA00022603"/>
    </source>
</evidence>